<comment type="caution">
    <text evidence="1">The sequence shown here is derived from an EMBL/GenBank/DDBJ whole genome shotgun (WGS) entry which is preliminary data.</text>
</comment>
<proteinExistence type="predicted"/>
<reference evidence="1" key="1">
    <citation type="submission" date="2021-01" db="EMBL/GenBank/DDBJ databases">
        <authorList>
            <person name="Kaushik A."/>
        </authorList>
    </citation>
    <scope>NUCLEOTIDE SEQUENCE</scope>
    <source>
        <strain evidence="1">AG2-2IIIB</strain>
    </source>
</reference>
<dbReference type="Proteomes" id="UP000663843">
    <property type="component" value="Unassembled WGS sequence"/>
</dbReference>
<sequence>MHRSSAGFWRATLINAGLPQCPDESFPEPKYAALIFLEQCTGPTDLHPDPIFLLEQSGDTTLLEAYKAKRAELVWAWYQKTVPLVEWAVKQRAEYQAKLKMLKEARQAEIEGRLLKLGLELIDVRVCRHWCPQWASLVDMAKPFHEKVDWAKTLPSLINSVEWARKERLRTEAERHRSDHKRIIKGWLASLSERLQHMNTTITLRRKEPASNSADASCAPLYPPAIKRCGQSIRIRSLPSIGYMMSNWPQLQTILGQPAPPNLETFRGELKNKKRYFMKEFSNWRPNLEAALAKTLPTGTTPIEVQNSEFDLKAFINDGSMTEDNTRLSRDLRCLLRADAIFKHKDVPKSVYYPDEFIGWAINELMPTYDIESSRVAIAILNELRRPDASYLEMQAHGRSFLCARCANDSSYLLWEGIVDHYVYEHKQRQEDSRQDAVYSKKGHHLVFTHDLNDGKSLICLV</sequence>
<organism evidence="1 2">
    <name type="scientific">Rhizoctonia solani</name>
    <dbReference type="NCBI Taxonomy" id="456999"/>
    <lineage>
        <taxon>Eukaryota</taxon>
        <taxon>Fungi</taxon>
        <taxon>Dikarya</taxon>
        <taxon>Basidiomycota</taxon>
        <taxon>Agaricomycotina</taxon>
        <taxon>Agaricomycetes</taxon>
        <taxon>Cantharellales</taxon>
        <taxon>Ceratobasidiaceae</taxon>
        <taxon>Rhizoctonia</taxon>
    </lineage>
</organism>
<dbReference type="AlphaFoldDB" id="A0A8H3AZS9"/>
<name>A0A8H3AZS9_9AGAM</name>
<accession>A0A8H3AZS9</accession>
<gene>
    <name evidence="1" type="ORF">RDB_LOCUS78898</name>
</gene>
<protein>
    <submittedName>
        <fullName evidence="1">Uncharacterized protein</fullName>
    </submittedName>
</protein>
<evidence type="ECO:0000313" key="2">
    <source>
        <dbReference type="Proteomes" id="UP000663843"/>
    </source>
</evidence>
<dbReference type="EMBL" id="CAJMWT010002476">
    <property type="protein sequence ID" value="CAE6444289.1"/>
    <property type="molecule type" value="Genomic_DNA"/>
</dbReference>
<evidence type="ECO:0000313" key="1">
    <source>
        <dbReference type="EMBL" id="CAE6444289.1"/>
    </source>
</evidence>